<organism evidence="5 6">
    <name type="scientific">Linum tenue</name>
    <dbReference type="NCBI Taxonomy" id="586396"/>
    <lineage>
        <taxon>Eukaryota</taxon>
        <taxon>Viridiplantae</taxon>
        <taxon>Streptophyta</taxon>
        <taxon>Embryophyta</taxon>
        <taxon>Tracheophyta</taxon>
        <taxon>Spermatophyta</taxon>
        <taxon>Magnoliopsida</taxon>
        <taxon>eudicotyledons</taxon>
        <taxon>Gunneridae</taxon>
        <taxon>Pentapetalae</taxon>
        <taxon>rosids</taxon>
        <taxon>fabids</taxon>
        <taxon>Malpighiales</taxon>
        <taxon>Linaceae</taxon>
        <taxon>Linum</taxon>
    </lineage>
</organism>
<dbReference type="AlphaFoldDB" id="A0AAV0QD72"/>
<dbReference type="GO" id="GO:0005524">
    <property type="term" value="F:ATP binding"/>
    <property type="evidence" value="ECO:0007669"/>
    <property type="project" value="UniProtKB-KW"/>
</dbReference>
<evidence type="ECO:0000259" key="4">
    <source>
        <dbReference type="PROSITE" id="PS50011"/>
    </source>
</evidence>
<name>A0AAV0QD72_9ROSI</name>
<feature type="region of interest" description="Disordered" evidence="3">
    <location>
        <begin position="206"/>
        <end position="228"/>
    </location>
</feature>
<dbReference type="PANTHER" id="PTHR27001">
    <property type="entry name" value="OS01G0253100 PROTEIN"/>
    <property type="match status" value="1"/>
</dbReference>
<dbReference type="Gene3D" id="3.30.200.20">
    <property type="entry name" value="Phosphorylase Kinase, domain 1"/>
    <property type="match status" value="1"/>
</dbReference>
<dbReference type="Pfam" id="PF07714">
    <property type="entry name" value="PK_Tyr_Ser-Thr"/>
    <property type="match status" value="1"/>
</dbReference>
<evidence type="ECO:0000256" key="3">
    <source>
        <dbReference type="SAM" id="MobiDB-lite"/>
    </source>
</evidence>
<evidence type="ECO:0000313" key="5">
    <source>
        <dbReference type="EMBL" id="CAI0542253.1"/>
    </source>
</evidence>
<reference evidence="5" key="1">
    <citation type="submission" date="2022-08" db="EMBL/GenBank/DDBJ databases">
        <authorList>
            <person name="Gutierrez-Valencia J."/>
        </authorList>
    </citation>
    <scope>NUCLEOTIDE SEQUENCE</scope>
</reference>
<gene>
    <name evidence="5" type="ORF">LITE_LOCUS42402</name>
</gene>
<evidence type="ECO:0000256" key="1">
    <source>
        <dbReference type="ARBA" id="ARBA00022741"/>
    </source>
</evidence>
<keyword evidence="2" id="KW-0067">ATP-binding</keyword>
<dbReference type="Proteomes" id="UP001154282">
    <property type="component" value="Unassembled WGS sequence"/>
</dbReference>
<feature type="region of interest" description="Disordered" evidence="3">
    <location>
        <begin position="566"/>
        <end position="600"/>
    </location>
</feature>
<proteinExistence type="predicted"/>
<protein>
    <recommendedName>
        <fullName evidence="4">Protein kinase domain-containing protein</fullName>
    </recommendedName>
</protein>
<dbReference type="PROSITE" id="PS50011">
    <property type="entry name" value="PROTEIN_KINASE_DOM"/>
    <property type="match status" value="1"/>
</dbReference>
<dbReference type="InterPro" id="IPR000719">
    <property type="entry name" value="Prot_kinase_dom"/>
</dbReference>
<feature type="domain" description="Protein kinase" evidence="4">
    <location>
        <begin position="269"/>
        <end position="536"/>
    </location>
</feature>
<dbReference type="InterPro" id="IPR001245">
    <property type="entry name" value="Ser-Thr/Tyr_kinase_cat_dom"/>
</dbReference>
<feature type="compositionally biased region" description="Basic and acidic residues" evidence="3">
    <location>
        <begin position="573"/>
        <end position="588"/>
    </location>
</feature>
<sequence length="627" mass="70152">MGREDLTMIVNPIFTPSQKRVVVIQDAFSQVSPVSIAWALNGLSLSSGDSLTLLAVLHRVNNSLGYRTKVGSGYSKKAVNREAARKQAEFDSNVDLMHVSKKFEARKVSFVVEVVVGSSAKGVALQKVESLKATWVVLDRQMKRHRKFFLQNLSCGISRIKKNNVVKQLREPKKAMITSLHTGHDHEQKKVRPVTYGEMLPGTPEEDDLFSLELPPPRHVQEETGNNSSSSRLVLEKWQAEVSFQCSVCSVCKTRRGFPVDPRGWGYGYEEIQAATDDFSSSNFMSGDVDATTGSTFFRGQLKNSNNQKIIVKRCRSSVNMIGDAKFSFEINLLRAVRHDNVLMLMGSCSNGHGLRLLVYEYACNSTLDQHLLKTCPLPLTWSDRVKVAVGAARGLNYLHENNIVHRNVKADSIFLTHDFEPLLGDYGFSEMEDSAPELSTATDVYAFGVVMLELITGQSAKEVVETMASGKTSLVGWARPILRERTHFQLIDTRIVRSHDGEQLYWMCRLIHKCLAENPKKRLAMNEVVSALECIAERKENSILDDVLAVRSSLSRSTFEEETSMWTNQRESFSRDATDSEMSKEQSQRTSSHSEMISSSSFFSGSSNVGMRTMGRPALVYGEMLV</sequence>
<dbReference type="EMBL" id="CAMGYJ010000009">
    <property type="protein sequence ID" value="CAI0542253.1"/>
    <property type="molecule type" value="Genomic_DNA"/>
</dbReference>
<accession>A0AAV0QD72</accession>
<dbReference type="SUPFAM" id="SSF56112">
    <property type="entry name" value="Protein kinase-like (PK-like)"/>
    <property type="match status" value="1"/>
</dbReference>
<dbReference type="GO" id="GO:0004672">
    <property type="term" value="F:protein kinase activity"/>
    <property type="evidence" value="ECO:0007669"/>
    <property type="project" value="InterPro"/>
</dbReference>
<dbReference type="GO" id="GO:0005886">
    <property type="term" value="C:plasma membrane"/>
    <property type="evidence" value="ECO:0007669"/>
    <property type="project" value="TreeGrafter"/>
</dbReference>
<keyword evidence="1" id="KW-0547">Nucleotide-binding</keyword>
<comment type="caution">
    <text evidence="5">The sequence shown here is derived from an EMBL/GenBank/DDBJ whole genome shotgun (WGS) entry which is preliminary data.</text>
</comment>
<dbReference type="InterPro" id="IPR011009">
    <property type="entry name" value="Kinase-like_dom_sf"/>
</dbReference>
<dbReference type="Gene3D" id="1.10.510.10">
    <property type="entry name" value="Transferase(Phosphotransferase) domain 1"/>
    <property type="match status" value="2"/>
</dbReference>
<evidence type="ECO:0000313" key="6">
    <source>
        <dbReference type="Proteomes" id="UP001154282"/>
    </source>
</evidence>
<evidence type="ECO:0000256" key="2">
    <source>
        <dbReference type="ARBA" id="ARBA00022840"/>
    </source>
</evidence>
<keyword evidence="6" id="KW-1185">Reference proteome</keyword>
<dbReference type="PANTHER" id="PTHR27001:SF898">
    <property type="entry name" value="PROTEIN KINASE, PLANT-TYPE, PUTATIVE-RELATED"/>
    <property type="match status" value="1"/>
</dbReference>